<sequence length="141" mass="15655">MRAVVAKDEASGPRWIEMPSIPDDEGMVMEPGQNYHDLADRYPNAPVSRGAGDAIVHRAVLDDITGVTMVMDWVSDGDLVIVEMSRLLSRELELQTAVERLRGFIEDDLCGEVVRLGDSRLLLLPSDFESIQKSEGASMYF</sequence>
<organism evidence="1">
    <name type="scientific">marine metagenome</name>
    <dbReference type="NCBI Taxonomy" id="408172"/>
    <lineage>
        <taxon>unclassified sequences</taxon>
        <taxon>metagenomes</taxon>
        <taxon>ecological metagenomes</taxon>
    </lineage>
</organism>
<dbReference type="AlphaFoldDB" id="A0A381ZH79"/>
<reference evidence="1" key="1">
    <citation type="submission" date="2018-05" db="EMBL/GenBank/DDBJ databases">
        <authorList>
            <person name="Lanie J.A."/>
            <person name="Ng W.-L."/>
            <person name="Kazmierczak K.M."/>
            <person name="Andrzejewski T.M."/>
            <person name="Davidsen T.M."/>
            <person name="Wayne K.J."/>
            <person name="Tettelin H."/>
            <person name="Glass J.I."/>
            <person name="Rusch D."/>
            <person name="Podicherti R."/>
            <person name="Tsui H.-C.T."/>
            <person name="Winkler M.E."/>
        </authorList>
    </citation>
    <scope>NUCLEOTIDE SEQUENCE</scope>
</reference>
<dbReference type="Gene3D" id="3.30.110.150">
    <property type="entry name" value="SepF-like protein"/>
    <property type="match status" value="1"/>
</dbReference>
<gene>
    <name evidence="1" type="ORF">METZ01_LOCUS140967</name>
</gene>
<dbReference type="EMBL" id="UINC01021155">
    <property type="protein sequence ID" value="SVA88113.1"/>
    <property type="molecule type" value="Genomic_DNA"/>
</dbReference>
<protein>
    <recommendedName>
        <fullName evidence="2">DUF552 domain-containing protein</fullName>
    </recommendedName>
</protein>
<dbReference type="InterPro" id="IPR038594">
    <property type="entry name" value="SepF-like_sf"/>
</dbReference>
<proteinExistence type="predicted"/>
<evidence type="ECO:0000313" key="1">
    <source>
        <dbReference type="EMBL" id="SVA88113.1"/>
    </source>
</evidence>
<name>A0A381ZH79_9ZZZZ</name>
<evidence type="ECO:0008006" key="2">
    <source>
        <dbReference type="Google" id="ProtNLM"/>
    </source>
</evidence>
<accession>A0A381ZH79</accession>